<name>A0A1W1ZAT6_9FIRM</name>
<accession>A0A1W1ZAT6</accession>
<keyword evidence="3" id="KW-1185">Reference proteome</keyword>
<dbReference type="Proteomes" id="UP000192790">
    <property type="component" value="Unassembled WGS sequence"/>
</dbReference>
<dbReference type="OrthoDB" id="1853065at2"/>
<dbReference type="AlphaFoldDB" id="A0A1W1ZAT6"/>
<dbReference type="STRING" id="1122930.SAMN02745168_0925"/>
<reference evidence="2 3" key="1">
    <citation type="submission" date="2017-04" db="EMBL/GenBank/DDBJ databases">
        <authorList>
            <person name="Afonso C.L."/>
            <person name="Miller P.J."/>
            <person name="Scott M.A."/>
            <person name="Spackman E."/>
            <person name="Goraichik I."/>
            <person name="Dimitrov K.M."/>
            <person name="Suarez D.L."/>
            <person name="Swayne D.E."/>
        </authorList>
    </citation>
    <scope>NUCLEOTIDE SEQUENCE [LARGE SCALE GENOMIC DNA]</scope>
    <source>
        <strain evidence="2 3">DSM 12816</strain>
    </source>
</reference>
<evidence type="ECO:0000313" key="2">
    <source>
        <dbReference type="EMBL" id="SMC45550.1"/>
    </source>
</evidence>
<evidence type="ECO:0000313" key="3">
    <source>
        <dbReference type="Proteomes" id="UP000192790"/>
    </source>
</evidence>
<dbReference type="EMBL" id="FWXW01000002">
    <property type="protein sequence ID" value="SMC45550.1"/>
    <property type="molecule type" value="Genomic_DNA"/>
</dbReference>
<proteinExistence type="predicted"/>
<evidence type="ECO:0000256" key="1">
    <source>
        <dbReference type="SAM" id="MobiDB-lite"/>
    </source>
</evidence>
<sequence>MAERYPLLINGTERGSLRVREEGLRTVFEAECPDDGAGIYRAAAVGPGGRLNLGAMAPEKGRLMVRRSFSRDEMGRAGVSQITSGEAFLSVPFSERRSEKNPVPPPPQPPQEKPAGSGWQPVRNPERFLKDPILAAAAAGAQGALTKTEEGYRLLAFPFQTARPFPLMPAFCFARIAGIDGKSYAVYKFNPEGLPVL</sequence>
<organism evidence="2 3">
    <name type="scientific">Papillibacter cinnamivorans DSM 12816</name>
    <dbReference type="NCBI Taxonomy" id="1122930"/>
    <lineage>
        <taxon>Bacteria</taxon>
        <taxon>Bacillati</taxon>
        <taxon>Bacillota</taxon>
        <taxon>Clostridia</taxon>
        <taxon>Eubacteriales</taxon>
        <taxon>Oscillospiraceae</taxon>
        <taxon>Papillibacter</taxon>
    </lineage>
</organism>
<dbReference type="RefSeq" id="WP_084233568.1">
    <property type="nucleotide sequence ID" value="NZ_FWXW01000002.1"/>
</dbReference>
<feature type="region of interest" description="Disordered" evidence="1">
    <location>
        <begin position="93"/>
        <end position="122"/>
    </location>
</feature>
<feature type="compositionally biased region" description="Pro residues" evidence="1">
    <location>
        <begin position="102"/>
        <end position="112"/>
    </location>
</feature>
<gene>
    <name evidence="2" type="ORF">SAMN02745168_0925</name>
</gene>
<protein>
    <submittedName>
        <fullName evidence="2">Uncharacterized protein</fullName>
    </submittedName>
</protein>